<sequence length="381" mass="42577">MTRVRFDKIRTCAHRQCETGRRQRGHARRPDGEETQDMTQHTVGIPLVHELLREPAARGVDIAAVLRRAYISPALLESDQARVSRSQYAALMRTVKRVMRDEFWGWGGQPLPPGTFAVLCRRLVGLPDLGAALRDAVAFLRLFLRELQPRLVLRGDAAILLARRKGQPLHGAYDFGVATLMFECLQVAGWLVDRRLEPRCVTFRCRRPEHIRDSVRLLTPNLHFEQGENSIVLDAGLLQLPVVRDAQCLRRFLAAMPENLILPYRASSGAGAQVRHHLRQFPFDAQPSLEQCAASLGVAPQTLRRRLSDEGTGFRVIAAELRRDAAIGLLARRDLSLSQIAGMLGFSESSTFHRAFKKATGVAPGEYRRHHLTGAADASQA</sequence>
<dbReference type="InterPro" id="IPR020449">
    <property type="entry name" value="Tscrpt_reg_AraC-type_HTH"/>
</dbReference>
<dbReference type="InterPro" id="IPR009057">
    <property type="entry name" value="Homeodomain-like_sf"/>
</dbReference>
<evidence type="ECO:0000313" key="6">
    <source>
        <dbReference type="EMBL" id="TSH97679.1"/>
    </source>
</evidence>
<dbReference type="Pfam" id="PF12833">
    <property type="entry name" value="HTH_18"/>
    <property type="match status" value="1"/>
</dbReference>
<evidence type="ECO:0000256" key="3">
    <source>
        <dbReference type="ARBA" id="ARBA00023163"/>
    </source>
</evidence>
<dbReference type="OrthoDB" id="6506763at2"/>
<gene>
    <name evidence="6" type="ORF">FOZ76_05865</name>
</gene>
<protein>
    <submittedName>
        <fullName evidence="6">AraC family transcriptional regulator</fullName>
    </submittedName>
</protein>
<dbReference type="Proteomes" id="UP000318405">
    <property type="component" value="Unassembled WGS sequence"/>
</dbReference>
<accession>A0A556AXL0</accession>
<keyword evidence="3" id="KW-0804">Transcription</keyword>
<proteinExistence type="predicted"/>
<dbReference type="Gene3D" id="1.10.10.60">
    <property type="entry name" value="Homeodomain-like"/>
    <property type="match status" value="1"/>
</dbReference>
<dbReference type="InterPro" id="IPR032687">
    <property type="entry name" value="AraC-type_N"/>
</dbReference>
<dbReference type="PRINTS" id="PR00032">
    <property type="entry name" value="HTHARAC"/>
</dbReference>
<evidence type="ECO:0000256" key="4">
    <source>
        <dbReference type="SAM" id="MobiDB-lite"/>
    </source>
</evidence>
<dbReference type="GO" id="GO:0000976">
    <property type="term" value="F:transcription cis-regulatory region binding"/>
    <property type="evidence" value="ECO:0007669"/>
    <property type="project" value="TreeGrafter"/>
</dbReference>
<dbReference type="GO" id="GO:0003700">
    <property type="term" value="F:DNA-binding transcription factor activity"/>
    <property type="evidence" value="ECO:0007669"/>
    <property type="project" value="InterPro"/>
</dbReference>
<comment type="caution">
    <text evidence="6">The sequence shown here is derived from an EMBL/GenBank/DDBJ whole genome shotgun (WGS) entry which is preliminary data.</text>
</comment>
<reference evidence="6 7" key="1">
    <citation type="submission" date="2019-07" db="EMBL/GenBank/DDBJ databases">
        <title>Qingshengfaniella alkalisoli gen. nov., sp. nov., isolated from saline soil.</title>
        <authorList>
            <person name="Xu L."/>
            <person name="Huang X.-X."/>
            <person name="Sun J.-Q."/>
        </authorList>
    </citation>
    <scope>NUCLEOTIDE SEQUENCE [LARGE SCALE GENOMIC DNA]</scope>
    <source>
        <strain evidence="6 7">DSM 27279</strain>
    </source>
</reference>
<evidence type="ECO:0000256" key="2">
    <source>
        <dbReference type="ARBA" id="ARBA00023125"/>
    </source>
</evidence>
<keyword evidence="2" id="KW-0238">DNA-binding</keyword>
<dbReference type="GO" id="GO:0005829">
    <property type="term" value="C:cytosol"/>
    <property type="evidence" value="ECO:0007669"/>
    <property type="project" value="TreeGrafter"/>
</dbReference>
<dbReference type="PROSITE" id="PS01124">
    <property type="entry name" value="HTH_ARAC_FAMILY_2"/>
    <property type="match status" value="1"/>
</dbReference>
<dbReference type="SUPFAM" id="SSF46689">
    <property type="entry name" value="Homeodomain-like"/>
    <property type="match status" value="1"/>
</dbReference>
<keyword evidence="1" id="KW-0805">Transcription regulation</keyword>
<dbReference type="PANTHER" id="PTHR47894">
    <property type="entry name" value="HTH-TYPE TRANSCRIPTIONAL REGULATOR GADX"/>
    <property type="match status" value="1"/>
</dbReference>
<evidence type="ECO:0000256" key="1">
    <source>
        <dbReference type="ARBA" id="ARBA00023015"/>
    </source>
</evidence>
<keyword evidence="7" id="KW-1185">Reference proteome</keyword>
<dbReference type="AlphaFoldDB" id="A0A556AXL0"/>
<feature type="region of interest" description="Disordered" evidence="4">
    <location>
        <begin position="17"/>
        <end position="38"/>
    </location>
</feature>
<dbReference type="Pfam" id="PF12625">
    <property type="entry name" value="Arabinose_bd"/>
    <property type="match status" value="1"/>
</dbReference>
<evidence type="ECO:0000313" key="7">
    <source>
        <dbReference type="Proteomes" id="UP000318405"/>
    </source>
</evidence>
<dbReference type="InterPro" id="IPR018060">
    <property type="entry name" value="HTH_AraC"/>
</dbReference>
<dbReference type="PANTHER" id="PTHR47894:SF1">
    <property type="entry name" value="HTH-TYPE TRANSCRIPTIONAL REGULATOR VQSM"/>
    <property type="match status" value="1"/>
</dbReference>
<name>A0A556AXL0_9BURK</name>
<feature type="domain" description="HTH araC/xylS-type" evidence="5">
    <location>
        <begin position="272"/>
        <end position="370"/>
    </location>
</feature>
<evidence type="ECO:0000259" key="5">
    <source>
        <dbReference type="PROSITE" id="PS01124"/>
    </source>
</evidence>
<dbReference type="SMART" id="SM00342">
    <property type="entry name" value="HTH_ARAC"/>
    <property type="match status" value="1"/>
</dbReference>
<organism evidence="6 7">
    <name type="scientific">Verticiella sediminum</name>
    <dbReference type="NCBI Taxonomy" id="1247510"/>
    <lineage>
        <taxon>Bacteria</taxon>
        <taxon>Pseudomonadati</taxon>
        <taxon>Pseudomonadota</taxon>
        <taxon>Betaproteobacteria</taxon>
        <taxon>Burkholderiales</taxon>
        <taxon>Alcaligenaceae</taxon>
        <taxon>Verticiella</taxon>
    </lineage>
</organism>
<dbReference type="EMBL" id="VLTJ01000008">
    <property type="protein sequence ID" value="TSH97679.1"/>
    <property type="molecule type" value="Genomic_DNA"/>
</dbReference>